<name>A0A8S1HJZ7_9PELO</name>
<evidence type="ECO:0000256" key="1">
    <source>
        <dbReference type="SAM" id="Phobius"/>
    </source>
</evidence>
<keyword evidence="2" id="KW-0732">Signal</keyword>
<dbReference type="EMBL" id="CAJGYM010000058">
    <property type="protein sequence ID" value="CAD6195625.1"/>
    <property type="molecule type" value="Genomic_DNA"/>
</dbReference>
<organism evidence="3 4">
    <name type="scientific">Caenorhabditis auriculariae</name>
    <dbReference type="NCBI Taxonomy" id="2777116"/>
    <lineage>
        <taxon>Eukaryota</taxon>
        <taxon>Metazoa</taxon>
        <taxon>Ecdysozoa</taxon>
        <taxon>Nematoda</taxon>
        <taxon>Chromadorea</taxon>
        <taxon>Rhabditida</taxon>
        <taxon>Rhabditina</taxon>
        <taxon>Rhabditomorpha</taxon>
        <taxon>Rhabditoidea</taxon>
        <taxon>Rhabditidae</taxon>
        <taxon>Peloderinae</taxon>
        <taxon>Caenorhabditis</taxon>
    </lineage>
</organism>
<keyword evidence="4" id="KW-1185">Reference proteome</keyword>
<protein>
    <submittedName>
        <fullName evidence="3">Uncharacterized protein</fullName>
    </submittedName>
</protein>
<accession>A0A8S1HJZ7</accession>
<keyword evidence="1" id="KW-0812">Transmembrane</keyword>
<evidence type="ECO:0000313" key="3">
    <source>
        <dbReference type="EMBL" id="CAD6195625.1"/>
    </source>
</evidence>
<feature type="chain" id="PRO_5035770271" evidence="2">
    <location>
        <begin position="21"/>
        <end position="238"/>
    </location>
</feature>
<sequence>MKRLVAVFLVICWVCFEIYNLDEEDLQSKIFGEFVARHINNFTTKINGVIGVPEQSTGGTFPVDAHVHFLFRNEQCFMDIYAEINATTCELVRRPNEAPTAGLKTLMSCPGLRLAKDINVTEWVDNSFNFTEGEIRDFVNDKVSGRLDFESFASLHKVRPGGTKKLLFYATLPSVQFVNGFVSVKSIEIVIGNSESDGRPTSSKWYLLNILSIILTLAFFSRKGYLRYRNRIFQRIAP</sequence>
<comment type="caution">
    <text evidence="3">The sequence shown here is derived from an EMBL/GenBank/DDBJ whole genome shotgun (WGS) entry which is preliminary data.</text>
</comment>
<keyword evidence="1" id="KW-0472">Membrane</keyword>
<reference evidence="3" key="1">
    <citation type="submission" date="2020-10" db="EMBL/GenBank/DDBJ databases">
        <authorList>
            <person name="Kikuchi T."/>
        </authorList>
    </citation>
    <scope>NUCLEOTIDE SEQUENCE</scope>
    <source>
        <strain evidence="3">NKZ352</strain>
    </source>
</reference>
<feature type="transmembrane region" description="Helical" evidence="1">
    <location>
        <begin position="205"/>
        <end position="221"/>
    </location>
</feature>
<dbReference type="Proteomes" id="UP000835052">
    <property type="component" value="Unassembled WGS sequence"/>
</dbReference>
<evidence type="ECO:0000256" key="2">
    <source>
        <dbReference type="SAM" id="SignalP"/>
    </source>
</evidence>
<feature type="signal peptide" evidence="2">
    <location>
        <begin position="1"/>
        <end position="20"/>
    </location>
</feature>
<evidence type="ECO:0000313" key="4">
    <source>
        <dbReference type="Proteomes" id="UP000835052"/>
    </source>
</evidence>
<keyword evidence="1" id="KW-1133">Transmembrane helix</keyword>
<proteinExistence type="predicted"/>
<dbReference type="AlphaFoldDB" id="A0A8S1HJZ7"/>
<gene>
    <name evidence="3" type="ORF">CAUJ_LOCUS11544</name>
</gene>